<sequence>MCRFSKSQSLAVVNGKSYDLHPYIVLNQMNNFASRTRTTTPTI</sequence>
<dbReference type="AlphaFoldDB" id="A0A0E9QR50"/>
<reference evidence="1" key="1">
    <citation type="submission" date="2014-11" db="EMBL/GenBank/DDBJ databases">
        <authorList>
            <person name="Amaro Gonzalez C."/>
        </authorList>
    </citation>
    <scope>NUCLEOTIDE SEQUENCE</scope>
</reference>
<evidence type="ECO:0000313" key="1">
    <source>
        <dbReference type="EMBL" id="JAH19421.1"/>
    </source>
</evidence>
<reference evidence="1" key="2">
    <citation type="journal article" date="2015" name="Fish Shellfish Immunol.">
        <title>Early steps in the European eel (Anguilla anguilla)-Vibrio vulnificus interaction in the gills: Role of the RtxA13 toxin.</title>
        <authorList>
            <person name="Callol A."/>
            <person name="Pajuelo D."/>
            <person name="Ebbesson L."/>
            <person name="Teles M."/>
            <person name="MacKenzie S."/>
            <person name="Amaro C."/>
        </authorList>
    </citation>
    <scope>NUCLEOTIDE SEQUENCE</scope>
</reference>
<protein>
    <submittedName>
        <fullName evidence="1">Uncharacterized protein</fullName>
    </submittedName>
</protein>
<name>A0A0E9QR50_ANGAN</name>
<proteinExistence type="predicted"/>
<accession>A0A0E9QR50</accession>
<organism evidence="1">
    <name type="scientific">Anguilla anguilla</name>
    <name type="common">European freshwater eel</name>
    <name type="synonym">Muraena anguilla</name>
    <dbReference type="NCBI Taxonomy" id="7936"/>
    <lineage>
        <taxon>Eukaryota</taxon>
        <taxon>Metazoa</taxon>
        <taxon>Chordata</taxon>
        <taxon>Craniata</taxon>
        <taxon>Vertebrata</taxon>
        <taxon>Euteleostomi</taxon>
        <taxon>Actinopterygii</taxon>
        <taxon>Neopterygii</taxon>
        <taxon>Teleostei</taxon>
        <taxon>Anguilliformes</taxon>
        <taxon>Anguillidae</taxon>
        <taxon>Anguilla</taxon>
    </lineage>
</organism>
<dbReference type="EMBL" id="GBXM01089156">
    <property type="protein sequence ID" value="JAH19421.1"/>
    <property type="molecule type" value="Transcribed_RNA"/>
</dbReference>